<dbReference type="Pfam" id="PF00005">
    <property type="entry name" value="ABC_tran"/>
    <property type="match status" value="1"/>
</dbReference>
<dbReference type="Proteomes" id="UP000183810">
    <property type="component" value="Chromosome"/>
</dbReference>
<dbReference type="GO" id="GO:0005524">
    <property type="term" value="F:ATP binding"/>
    <property type="evidence" value="ECO:0007669"/>
    <property type="project" value="InterPro"/>
</dbReference>
<name>A0A1J0VNB6_9NOCA</name>
<proteinExistence type="predicted"/>
<gene>
    <name evidence="2" type="ORF">BOX37_05605</name>
</gene>
<dbReference type="SUPFAM" id="SSF52540">
    <property type="entry name" value="P-loop containing nucleoside triphosphate hydrolases"/>
    <property type="match status" value="1"/>
</dbReference>
<dbReference type="EMBL" id="CP018082">
    <property type="protein sequence ID" value="APE33531.1"/>
    <property type="molecule type" value="Genomic_DNA"/>
</dbReference>
<organism evidence="2 3">
    <name type="scientific">Nocardia mangyaensis</name>
    <dbReference type="NCBI Taxonomy" id="2213200"/>
    <lineage>
        <taxon>Bacteria</taxon>
        <taxon>Bacillati</taxon>
        <taxon>Actinomycetota</taxon>
        <taxon>Actinomycetes</taxon>
        <taxon>Mycobacteriales</taxon>
        <taxon>Nocardiaceae</taxon>
        <taxon>Nocardia</taxon>
    </lineage>
</organism>
<evidence type="ECO:0000313" key="2">
    <source>
        <dbReference type="EMBL" id="APE33531.1"/>
    </source>
</evidence>
<keyword evidence="3" id="KW-1185">Reference proteome</keyword>
<dbReference type="KEGG" id="nsl:BOX37_05605"/>
<protein>
    <recommendedName>
        <fullName evidence="1">ABC transporter domain-containing protein</fullName>
    </recommendedName>
</protein>
<feature type="domain" description="ABC transporter" evidence="1">
    <location>
        <begin position="37"/>
        <end position="98"/>
    </location>
</feature>
<dbReference type="PANTHER" id="PTHR42855">
    <property type="entry name" value="ABC TRANSPORTER ATP-BINDING SUBUNIT"/>
    <property type="match status" value="1"/>
</dbReference>
<dbReference type="InterPro" id="IPR003439">
    <property type="entry name" value="ABC_transporter-like_ATP-bd"/>
</dbReference>
<dbReference type="AlphaFoldDB" id="A0A1J0VNB6"/>
<dbReference type="InterPro" id="IPR051309">
    <property type="entry name" value="ABCF_ATPase"/>
</dbReference>
<reference evidence="2" key="1">
    <citation type="submission" date="2016-11" db="EMBL/GenBank/DDBJ databases">
        <authorList>
            <person name="Jaros S."/>
            <person name="Januszkiewicz K."/>
            <person name="Wedrychowicz H."/>
        </authorList>
    </citation>
    <scope>NUCLEOTIDE SEQUENCE [LARGE SCALE GENOMIC DNA]</scope>
    <source>
        <strain evidence="2">Y48</strain>
    </source>
</reference>
<dbReference type="InterPro" id="IPR027417">
    <property type="entry name" value="P-loop_NTPase"/>
</dbReference>
<dbReference type="GO" id="GO:0016887">
    <property type="term" value="F:ATP hydrolysis activity"/>
    <property type="evidence" value="ECO:0007669"/>
    <property type="project" value="InterPro"/>
</dbReference>
<dbReference type="Gene3D" id="3.40.50.300">
    <property type="entry name" value="P-loop containing nucleotide triphosphate hydrolases"/>
    <property type="match status" value="1"/>
</dbReference>
<sequence length="123" mass="13206">MHLAAARAAVRRLDEATAALADGRPGADQDYSDALDLAQLLDAWDADRRVDIALDALGAVTDRDRPLSTLSVGQRYRVRLAVLLAAGDDFLLLDEPTNHLDRAALDFLTARLRAVTGPSISGQ</sequence>
<evidence type="ECO:0000313" key="3">
    <source>
        <dbReference type="Proteomes" id="UP000183810"/>
    </source>
</evidence>
<accession>A0A1J0VNB6</accession>
<evidence type="ECO:0000259" key="1">
    <source>
        <dbReference type="Pfam" id="PF00005"/>
    </source>
</evidence>
<dbReference type="PANTHER" id="PTHR42855:SF1">
    <property type="entry name" value="ABC TRANSPORTER DOMAIN-CONTAINING PROTEIN"/>
    <property type="match status" value="1"/>
</dbReference>